<dbReference type="GO" id="GO:0051301">
    <property type="term" value="P:cell division"/>
    <property type="evidence" value="ECO:0007669"/>
    <property type="project" value="UniProtKB-KW"/>
</dbReference>
<keyword evidence="2 7" id="KW-0963">Cytoplasm</keyword>
<organism evidence="9 10">
    <name type="scientific">Geobacter soli</name>
    <dbReference type="NCBI Taxonomy" id="1510391"/>
    <lineage>
        <taxon>Bacteria</taxon>
        <taxon>Pseudomonadati</taxon>
        <taxon>Thermodesulfobacteriota</taxon>
        <taxon>Desulfuromonadia</taxon>
        <taxon>Geobacterales</taxon>
        <taxon>Geobacteraceae</taxon>
        <taxon>Geobacter</taxon>
    </lineage>
</organism>
<reference evidence="9 10" key="1">
    <citation type="submission" date="2015-01" db="EMBL/GenBank/DDBJ databases">
        <title>Genome sequence of the anaerobic bacterium Geobacter soli GSS01, a dissimilatory Fe(III) reducer from soil.</title>
        <authorList>
            <person name="Yang G."/>
            <person name="Zhou S."/>
        </authorList>
    </citation>
    <scope>NUCLEOTIDE SEQUENCE [LARGE SCALE GENOMIC DNA]</scope>
    <source>
        <strain evidence="9 10">GSS01</strain>
    </source>
</reference>
<evidence type="ECO:0000256" key="1">
    <source>
        <dbReference type="ARBA" id="ARBA00013860"/>
    </source>
</evidence>
<keyword evidence="9" id="KW-0131">Cell cycle</keyword>
<dbReference type="Gene3D" id="3.40.1550.20">
    <property type="entry name" value="Transcriptional regulator MraZ domain"/>
    <property type="match status" value="1"/>
</dbReference>
<protein>
    <recommendedName>
        <fullName evidence="1 7">Transcriptional regulator MraZ</fullName>
    </recommendedName>
</protein>
<dbReference type="HAMAP" id="MF_01008">
    <property type="entry name" value="MraZ"/>
    <property type="match status" value="1"/>
</dbReference>
<dbReference type="PANTHER" id="PTHR34701">
    <property type="entry name" value="TRANSCRIPTIONAL REGULATOR MRAZ"/>
    <property type="match status" value="1"/>
</dbReference>
<feature type="domain" description="SpoVT-AbrB" evidence="8">
    <location>
        <begin position="91"/>
        <end position="134"/>
    </location>
</feature>
<dbReference type="PANTHER" id="PTHR34701:SF1">
    <property type="entry name" value="TRANSCRIPTIONAL REGULATOR MRAZ"/>
    <property type="match status" value="1"/>
</dbReference>
<name>A0A0C1U6S4_9BACT</name>
<comment type="similarity">
    <text evidence="7">Belongs to the MraZ family.</text>
</comment>
<dbReference type="Pfam" id="PF02381">
    <property type="entry name" value="MraZ"/>
    <property type="match status" value="2"/>
</dbReference>
<evidence type="ECO:0000259" key="8">
    <source>
        <dbReference type="PROSITE" id="PS51740"/>
    </source>
</evidence>
<evidence type="ECO:0000313" key="9">
    <source>
        <dbReference type="EMBL" id="KIE43405.1"/>
    </source>
</evidence>
<dbReference type="EMBL" id="JXBL01000001">
    <property type="protein sequence ID" value="KIE43405.1"/>
    <property type="molecule type" value="Genomic_DNA"/>
</dbReference>
<dbReference type="InterPro" id="IPR035644">
    <property type="entry name" value="MraZ_C"/>
</dbReference>
<dbReference type="SUPFAM" id="SSF89447">
    <property type="entry name" value="AbrB/MazE/MraZ-like"/>
    <property type="match status" value="1"/>
</dbReference>
<dbReference type="InterPro" id="IPR007159">
    <property type="entry name" value="SpoVT-AbrB_dom"/>
</dbReference>
<dbReference type="GO" id="GO:0005737">
    <property type="term" value="C:cytoplasm"/>
    <property type="evidence" value="ECO:0007669"/>
    <property type="project" value="UniProtKB-UniRule"/>
</dbReference>
<proteinExistence type="inferred from homology"/>
<keyword evidence="3" id="KW-0677">Repeat</keyword>
<dbReference type="PROSITE" id="PS51740">
    <property type="entry name" value="SPOVT_ABRB"/>
    <property type="match status" value="2"/>
</dbReference>
<dbReference type="GO" id="GO:0003700">
    <property type="term" value="F:DNA-binding transcription factor activity"/>
    <property type="evidence" value="ECO:0007669"/>
    <property type="project" value="UniProtKB-UniRule"/>
</dbReference>
<gene>
    <name evidence="7" type="primary">mraZ</name>
    <name evidence="9" type="ORF">SE37_12580</name>
</gene>
<dbReference type="InterPro" id="IPR020603">
    <property type="entry name" value="MraZ_dom"/>
</dbReference>
<dbReference type="GO" id="GO:0000976">
    <property type="term" value="F:transcription cis-regulatory region binding"/>
    <property type="evidence" value="ECO:0007669"/>
    <property type="project" value="TreeGrafter"/>
</dbReference>
<comment type="subunit">
    <text evidence="7">Forms oligomers.</text>
</comment>
<dbReference type="InterPro" id="IPR003444">
    <property type="entry name" value="MraZ"/>
</dbReference>
<comment type="caution">
    <text evidence="9">The sequence shown here is derived from an EMBL/GenBank/DDBJ whole genome shotgun (WGS) entry which is preliminary data.</text>
</comment>
<evidence type="ECO:0000256" key="3">
    <source>
        <dbReference type="ARBA" id="ARBA00022737"/>
    </source>
</evidence>
<comment type="subcellular location">
    <subcellularLocation>
        <location evidence="7">Cytoplasm</location>
        <location evidence="7">Nucleoid</location>
    </subcellularLocation>
</comment>
<evidence type="ECO:0000313" key="10">
    <source>
        <dbReference type="Proteomes" id="UP000031433"/>
    </source>
</evidence>
<evidence type="ECO:0000256" key="7">
    <source>
        <dbReference type="HAMAP-Rule" id="MF_01008"/>
    </source>
</evidence>
<sequence>MFRGIYETTIDAKGRTSLPAKFREILVDVHGDDRFVITNSAPVDLGGGAFSSGLLIFPYAKWVEFEEHFRSSRGLSSAQRNSIMRTIISPAVECCADKLGRLLIPPHLRKGAALERDILFIGVMDKIEVWSQAEREKVRIQDLKNFPSDSETVAELGL</sequence>
<dbReference type="GO" id="GO:2000143">
    <property type="term" value="P:negative regulation of DNA-templated transcription initiation"/>
    <property type="evidence" value="ECO:0007669"/>
    <property type="project" value="TreeGrafter"/>
</dbReference>
<keyword evidence="5 7" id="KW-0238">DNA-binding</keyword>
<dbReference type="CDD" id="cd16320">
    <property type="entry name" value="MraZ_N"/>
    <property type="match status" value="1"/>
</dbReference>
<keyword evidence="9" id="KW-0132">Cell division</keyword>
<evidence type="ECO:0000256" key="6">
    <source>
        <dbReference type="ARBA" id="ARBA00023163"/>
    </source>
</evidence>
<keyword evidence="6 7" id="KW-0804">Transcription</keyword>
<keyword evidence="10" id="KW-1185">Reference proteome</keyword>
<dbReference type="NCBIfam" id="NF001482">
    <property type="entry name" value="PRK00326.3-4"/>
    <property type="match status" value="1"/>
</dbReference>
<evidence type="ECO:0000256" key="5">
    <source>
        <dbReference type="ARBA" id="ARBA00023125"/>
    </source>
</evidence>
<dbReference type="Proteomes" id="UP000031433">
    <property type="component" value="Unassembled WGS sequence"/>
</dbReference>
<dbReference type="AlphaFoldDB" id="A0A0C1U6S4"/>
<dbReference type="InterPro" id="IPR037914">
    <property type="entry name" value="SpoVT-AbrB_sf"/>
</dbReference>
<evidence type="ECO:0000256" key="4">
    <source>
        <dbReference type="ARBA" id="ARBA00023015"/>
    </source>
</evidence>
<dbReference type="GO" id="GO:0009295">
    <property type="term" value="C:nucleoid"/>
    <property type="evidence" value="ECO:0007669"/>
    <property type="project" value="UniProtKB-SubCell"/>
</dbReference>
<dbReference type="RefSeq" id="WP_039646847.1">
    <property type="nucleotide sequence ID" value="NZ_JXBL01000001.1"/>
</dbReference>
<evidence type="ECO:0000256" key="2">
    <source>
        <dbReference type="ARBA" id="ARBA00022490"/>
    </source>
</evidence>
<dbReference type="CDD" id="cd16321">
    <property type="entry name" value="MraZ_C"/>
    <property type="match status" value="1"/>
</dbReference>
<feature type="domain" description="SpoVT-AbrB" evidence="8">
    <location>
        <begin position="5"/>
        <end position="52"/>
    </location>
</feature>
<keyword evidence="4 7" id="KW-0805">Transcription regulation</keyword>
<accession>A0A0C1U6S4</accession>
<dbReference type="InterPro" id="IPR035642">
    <property type="entry name" value="MraZ_N"/>
</dbReference>
<dbReference type="InterPro" id="IPR038619">
    <property type="entry name" value="MraZ_sf"/>
</dbReference>